<evidence type="ECO:0000259" key="4">
    <source>
        <dbReference type="SMART" id="SM01328"/>
    </source>
</evidence>
<evidence type="ECO:0000313" key="6">
    <source>
        <dbReference type="Proteomes" id="UP001334248"/>
    </source>
</evidence>
<evidence type="ECO:0000256" key="3">
    <source>
        <dbReference type="ARBA" id="ARBA00022833"/>
    </source>
</evidence>
<evidence type="ECO:0000256" key="1">
    <source>
        <dbReference type="ARBA" id="ARBA00022723"/>
    </source>
</evidence>
<sequence length="157" mass="18478">MARKKFSKFKGETRTSFMFPLLHQDVVKAVCERIESTWFCENDEDEKCHNEYITHVMGKFRCTNRAYSTHGWGSKKVAILIRGYAENGYNAEVFNQRCKSCDLLGTLTLDERSYVDRVAYRIQKWAGVRMEQRYYASKGGMPHKREFCEGCKREVCR</sequence>
<dbReference type="EMBL" id="JAVHJV010000018">
    <property type="protein sequence ID" value="KAK5937285.1"/>
    <property type="molecule type" value="Genomic_DNA"/>
</dbReference>
<dbReference type="GeneID" id="90004034"/>
<dbReference type="InterPro" id="IPR027377">
    <property type="entry name" value="ZAR1/RTP1-5-like_Znf-3CxxC"/>
</dbReference>
<accession>A0ABR0R9H3</accession>
<keyword evidence="2" id="KW-0863">Zinc-finger</keyword>
<keyword evidence="6" id="KW-1185">Reference proteome</keyword>
<proteinExistence type="predicted"/>
<organism evidence="5 6">
    <name type="scientific">Knufia obscura</name>
    <dbReference type="NCBI Taxonomy" id="1635080"/>
    <lineage>
        <taxon>Eukaryota</taxon>
        <taxon>Fungi</taxon>
        <taxon>Dikarya</taxon>
        <taxon>Ascomycota</taxon>
        <taxon>Pezizomycotina</taxon>
        <taxon>Eurotiomycetes</taxon>
        <taxon>Chaetothyriomycetidae</taxon>
        <taxon>Chaetothyriales</taxon>
        <taxon>Trichomeriaceae</taxon>
        <taxon>Knufia</taxon>
    </lineage>
</organism>
<dbReference type="RefSeq" id="XP_064725375.1">
    <property type="nucleotide sequence ID" value="XM_064878974.1"/>
</dbReference>
<dbReference type="SMART" id="SM01328">
    <property type="entry name" value="zf-3CxxC"/>
    <property type="match status" value="1"/>
</dbReference>
<keyword evidence="3" id="KW-0862">Zinc</keyword>
<dbReference type="Proteomes" id="UP001334248">
    <property type="component" value="Unassembled WGS sequence"/>
</dbReference>
<evidence type="ECO:0000313" key="5">
    <source>
        <dbReference type="EMBL" id="KAK5937285.1"/>
    </source>
</evidence>
<feature type="domain" description="3CxxC-type" evidence="4">
    <location>
        <begin position="55"/>
        <end position="154"/>
    </location>
</feature>
<gene>
    <name evidence="5" type="ORF">PMZ80_010585</name>
</gene>
<name>A0ABR0R9H3_9EURO</name>
<reference evidence="5 6" key="1">
    <citation type="journal article" date="2023" name="Res Sq">
        <title>Genomic and morphological characterization of Knufia obscura isolated from the Mars 2020 spacecraft assembly facility.</title>
        <authorList>
            <person name="Chander A.M."/>
            <person name="Teixeira M.M."/>
            <person name="Singh N.K."/>
            <person name="Williams M.P."/>
            <person name="Parker C.W."/>
            <person name="Leo P."/>
            <person name="Stajich J.E."/>
            <person name="Torok T."/>
            <person name="Tighe S."/>
            <person name="Mason C.E."/>
            <person name="Venkateswaran K."/>
        </authorList>
    </citation>
    <scope>NUCLEOTIDE SEQUENCE [LARGE SCALE GENOMIC DNA]</scope>
    <source>
        <strain evidence="5 6">CCFEE 5817</strain>
    </source>
</reference>
<keyword evidence="1" id="KW-0479">Metal-binding</keyword>
<evidence type="ECO:0000256" key="2">
    <source>
        <dbReference type="ARBA" id="ARBA00022771"/>
    </source>
</evidence>
<protein>
    <recommendedName>
        <fullName evidence="4">3CxxC-type domain-containing protein</fullName>
    </recommendedName>
</protein>
<comment type="caution">
    <text evidence="5">The sequence shown here is derived from an EMBL/GenBank/DDBJ whole genome shotgun (WGS) entry which is preliminary data.</text>
</comment>
<dbReference type="Pfam" id="PF13695">
    <property type="entry name" value="Zn_ribbon_3CxxC"/>
    <property type="match status" value="1"/>
</dbReference>